<evidence type="ECO:0000313" key="4">
    <source>
        <dbReference type="EMBL" id="JAD86970.1"/>
    </source>
</evidence>
<reference evidence="4" key="1">
    <citation type="submission" date="2014-09" db="EMBL/GenBank/DDBJ databases">
        <authorList>
            <person name="Magalhaes I.L.F."/>
            <person name="Oliveira U."/>
            <person name="Santos F.R."/>
            <person name="Vidigal T.H.D.A."/>
            <person name="Brescovit A.D."/>
            <person name="Santos A.J."/>
        </authorList>
    </citation>
    <scope>NUCLEOTIDE SEQUENCE</scope>
    <source>
        <tissue evidence="4">Shoot tissue taken approximately 20 cm above the soil surface</tissue>
    </source>
</reference>
<organism evidence="4">
    <name type="scientific">Arundo donax</name>
    <name type="common">Giant reed</name>
    <name type="synonym">Donax arundinaceus</name>
    <dbReference type="NCBI Taxonomy" id="35708"/>
    <lineage>
        <taxon>Eukaryota</taxon>
        <taxon>Viridiplantae</taxon>
        <taxon>Streptophyta</taxon>
        <taxon>Embryophyta</taxon>
        <taxon>Tracheophyta</taxon>
        <taxon>Spermatophyta</taxon>
        <taxon>Magnoliopsida</taxon>
        <taxon>Liliopsida</taxon>
        <taxon>Poales</taxon>
        <taxon>Poaceae</taxon>
        <taxon>PACMAD clade</taxon>
        <taxon>Arundinoideae</taxon>
        <taxon>Arundineae</taxon>
        <taxon>Arundo</taxon>
    </lineage>
</organism>
<evidence type="ECO:0000256" key="3">
    <source>
        <dbReference type="SAM" id="MobiDB-lite"/>
    </source>
</evidence>
<sequence length="106" mass="11610">MPPASASSGSRNLRTNDRGAARRSRRMYRHPSPSSSSRFRFPLPPFITSTRSSSSSVTWMSDLERPGTSSRKVYSPGVSTMSTGAPPPPPIPWTRACPCPWSPWCA</sequence>
<dbReference type="AlphaFoldDB" id="A0A0A9DMS7"/>
<feature type="compositionally biased region" description="Polar residues" evidence="3">
    <location>
        <begin position="1"/>
        <end position="13"/>
    </location>
</feature>
<feature type="compositionally biased region" description="Polar residues" evidence="3">
    <location>
        <begin position="67"/>
        <end position="83"/>
    </location>
</feature>
<dbReference type="PROSITE" id="PS60027">
    <property type="entry name" value="CONTRYPHAN"/>
    <property type="match status" value="1"/>
</dbReference>
<dbReference type="InterPro" id="IPR011062">
    <property type="entry name" value="Contryphan_CS"/>
</dbReference>
<name>A0A0A9DMS7_ARUDO</name>
<proteinExistence type="inferred from homology"/>
<accession>A0A0A9DMS7</accession>
<protein>
    <submittedName>
        <fullName evidence="4">Uncharacterized protein</fullName>
    </submittedName>
</protein>
<evidence type="ECO:0000256" key="2">
    <source>
        <dbReference type="ARBA" id="ARBA00022699"/>
    </source>
</evidence>
<reference evidence="4" key="2">
    <citation type="journal article" date="2015" name="Data Brief">
        <title>Shoot transcriptome of the giant reed, Arundo donax.</title>
        <authorList>
            <person name="Barrero R.A."/>
            <person name="Guerrero F.D."/>
            <person name="Moolhuijzen P."/>
            <person name="Goolsby J.A."/>
            <person name="Tidwell J."/>
            <person name="Bellgard S.E."/>
            <person name="Bellgard M.I."/>
        </authorList>
    </citation>
    <scope>NUCLEOTIDE SEQUENCE</scope>
    <source>
        <tissue evidence="4">Shoot tissue taken approximately 20 cm above the soil surface</tissue>
    </source>
</reference>
<feature type="region of interest" description="Disordered" evidence="3">
    <location>
        <begin position="1"/>
        <end position="92"/>
    </location>
</feature>
<feature type="compositionally biased region" description="Low complexity" evidence="3">
    <location>
        <begin position="30"/>
        <end position="61"/>
    </location>
</feature>
<keyword evidence="2" id="KW-0528">Neurotoxin</keyword>
<comment type="similarity">
    <text evidence="1">Belongs to the O2 superfamily. Contryphan family.</text>
</comment>
<keyword evidence="2" id="KW-0800">Toxin</keyword>
<evidence type="ECO:0000256" key="1">
    <source>
        <dbReference type="ARBA" id="ARBA00009917"/>
    </source>
</evidence>
<dbReference type="EMBL" id="GBRH01210925">
    <property type="protein sequence ID" value="JAD86970.1"/>
    <property type="molecule type" value="Transcribed_RNA"/>
</dbReference>